<dbReference type="GO" id="GO:0031380">
    <property type="term" value="C:nuclear RNA-directed RNA polymerase complex"/>
    <property type="evidence" value="ECO:0007669"/>
    <property type="project" value="TreeGrafter"/>
</dbReference>
<protein>
    <recommendedName>
        <fullName evidence="1">RNA-dependent RNA polymerase</fullName>
        <ecNumber evidence="1">2.7.7.48</ecNumber>
    </recommendedName>
</protein>
<dbReference type="EMBL" id="JASBNA010000002">
    <property type="protein sequence ID" value="KAK7695210.1"/>
    <property type="molecule type" value="Genomic_DNA"/>
</dbReference>
<keyword evidence="1" id="KW-0694">RNA-binding</keyword>
<keyword evidence="5" id="KW-1185">Reference proteome</keyword>
<keyword evidence="1" id="KW-0548">Nucleotidyltransferase</keyword>
<feature type="compositionally biased region" description="Acidic residues" evidence="2">
    <location>
        <begin position="63"/>
        <end position="77"/>
    </location>
</feature>
<keyword evidence="1" id="KW-0696">RNA-directed RNA polymerase</keyword>
<gene>
    <name evidence="4" type="ORF">QCA50_002400</name>
</gene>
<evidence type="ECO:0000313" key="4">
    <source>
        <dbReference type="EMBL" id="KAK7695210.1"/>
    </source>
</evidence>
<accession>A0AAW0GVA6</accession>
<dbReference type="InterPro" id="IPR007855">
    <property type="entry name" value="RDRP"/>
</dbReference>
<feature type="compositionally biased region" description="Low complexity" evidence="2">
    <location>
        <begin position="28"/>
        <end position="50"/>
    </location>
</feature>
<dbReference type="GO" id="GO:0003723">
    <property type="term" value="F:RNA binding"/>
    <property type="evidence" value="ECO:0007669"/>
    <property type="project" value="UniProtKB-KW"/>
</dbReference>
<dbReference type="PANTHER" id="PTHR23079:SF14">
    <property type="entry name" value="RNA-DEPENDENT RNA POLYMERASE"/>
    <property type="match status" value="1"/>
</dbReference>
<evidence type="ECO:0000313" key="5">
    <source>
        <dbReference type="Proteomes" id="UP001385951"/>
    </source>
</evidence>
<dbReference type="InterPro" id="IPR057596">
    <property type="entry name" value="RDRP_core"/>
</dbReference>
<dbReference type="Pfam" id="PF05183">
    <property type="entry name" value="RdRP"/>
    <property type="match status" value="1"/>
</dbReference>
<reference evidence="4 5" key="1">
    <citation type="submission" date="2022-09" db="EMBL/GenBank/DDBJ databases">
        <authorList>
            <person name="Palmer J.M."/>
        </authorList>
    </citation>
    <scope>NUCLEOTIDE SEQUENCE [LARGE SCALE GENOMIC DNA]</scope>
    <source>
        <strain evidence="4 5">DSM 7382</strain>
    </source>
</reference>
<dbReference type="GO" id="GO:0030422">
    <property type="term" value="P:siRNA processing"/>
    <property type="evidence" value="ECO:0007669"/>
    <property type="project" value="TreeGrafter"/>
</dbReference>
<proteinExistence type="inferred from homology"/>
<dbReference type="PANTHER" id="PTHR23079">
    <property type="entry name" value="RNA-DEPENDENT RNA POLYMERASE"/>
    <property type="match status" value="1"/>
</dbReference>
<feature type="region of interest" description="Disordered" evidence="2">
    <location>
        <begin position="996"/>
        <end position="1021"/>
    </location>
</feature>
<dbReference type="Proteomes" id="UP001385951">
    <property type="component" value="Unassembled WGS sequence"/>
</dbReference>
<sequence length="1113" mass="126689">MAERSRSNNRADPYPPRGTVRMGRVPYSTTISSSRTRESSNNTSSASSSEWELFQIEDSIVSTDDDDSDDSSDDDNEPVQSKNLHNVSASAFSLSNGFRTPQRPRAPEEVKHTTLTPQTNRIHISSQSETETSSTLEYKVIAHDKDVQKEMDRHQLPWGVQYEIARGVSDRRWKWADVTWDKIRMLRSDSNVTASRVPAVMLGKTPVATLVDEQKMWKELDREQMALEEHENRGLGLHGLDEAENESWDGVKRWYGGRIQQTILVELVDEKPQLRLAPMEMRKSNRFARFLGSRRMLSLNLPKRWQGGEKFMRNKFVLCGRVFVPFCVKDNGAYLFEINDDYQRNPNENADGYRISLQDLINWHNPLELNSKQAVSKWVARFDLGLSTSIPALKFKPENIFRESDVEIHGKVFTDGCGFMNLAGLVQIARNLGFERIPCAVQGRILGSKGLWTIHPYDRNASDEPKIWIRDSQVKVKLAPNWSATEIAKLHPAHLIFDLVQPSRVSAPSRLSKYPILNLSHNRVPTDLIMRLMEDTLREIIQPFTQWDCYRAMMVLWCTIYRSGNITTRRLQRHAAGLARALGISRQFREYGPNGELITEDSENEDGDENGEEKDSEQETDTNPDARLFAAPDSLHESVLELIQAGFNPSSSFILHQKIATIVRQILKDYLNDYHIVVTESAEALIIPDPYGVLEEGQIHFRASQPLVDAQTNLDPYQLMGKVLLFRNPCRLPSDIQPAEAVSHPSLAEYKDVIILPVKGSHPLADRLAGGDTAVCIFNQEIVKAFVPPSFNAVPNDFIESNFESQSQTLQVSQFAEEIRRANGRELEIIQDKLLAGFINNRIGIYSGFHDNAVWAYGLGSEKTVRLAHMFNHVLDSRKSGLIVKKEIFGKDSRQFQRALPECMSSGKGSRRNNDPYLPRDPRLGPFILKQLQDRVEVIRQDVMANKLKTENFPKDPNLLRPWTDAMKVTYDAVKQELKLIQAHVDSCREDWPKVWHSEQGSNHDSSDKNVQKKEKQNHQRRLQNLREKFRQVPDGIVMLPLLGPGIVDILKASYAYTLRDSEPFAFSMAFKLLCRIKAESQGMVAVTREFSESMSIPGSIARILTLEQQTEG</sequence>
<comment type="caution">
    <text evidence="4">The sequence shown here is derived from an EMBL/GenBank/DDBJ whole genome shotgun (WGS) entry which is preliminary data.</text>
</comment>
<dbReference type="AlphaFoldDB" id="A0AAW0GVA6"/>
<dbReference type="GO" id="GO:0003968">
    <property type="term" value="F:RNA-directed RNA polymerase activity"/>
    <property type="evidence" value="ECO:0007669"/>
    <property type="project" value="UniProtKB-KW"/>
</dbReference>
<keyword evidence="1" id="KW-0808">Transferase</keyword>
<evidence type="ECO:0000256" key="2">
    <source>
        <dbReference type="SAM" id="MobiDB-lite"/>
    </source>
</evidence>
<dbReference type="EC" id="2.7.7.48" evidence="1"/>
<feature type="domain" description="RDRP core" evidence="3">
    <location>
        <begin position="275"/>
        <end position="908"/>
    </location>
</feature>
<comment type="catalytic activity">
    <reaction evidence="1">
        <text>RNA(n) + a ribonucleoside 5'-triphosphate = RNA(n+1) + diphosphate</text>
        <dbReference type="Rhea" id="RHEA:21248"/>
        <dbReference type="Rhea" id="RHEA-COMP:14527"/>
        <dbReference type="Rhea" id="RHEA-COMP:17342"/>
        <dbReference type="ChEBI" id="CHEBI:33019"/>
        <dbReference type="ChEBI" id="CHEBI:61557"/>
        <dbReference type="ChEBI" id="CHEBI:140395"/>
        <dbReference type="EC" id="2.7.7.48"/>
    </reaction>
</comment>
<feature type="compositionally biased region" description="Acidic residues" evidence="2">
    <location>
        <begin position="598"/>
        <end position="622"/>
    </location>
</feature>
<evidence type="ECO:0000256" key="1">
    <source>
        <dbReference type="RuleBase" id="RU363098"/>
    </source>
</evidence>
<feature type="region of interest" description="Disordered" evidence="2">
    <location>
        <begin position="1"/>
        <end position="114"/>
    </location>
</feature>
<feature type="region of interest" description="Disordered" evidence="2">
    <location>
        <begin position="593"/>
        <end position="625"/>
    </location>
</feature>
<feature type="compositionally biased region" description="Basic and acidic residues" evidence="2">
    <location>
        <begin position="1005"/>
        <end position="1018"/>
    </location>
</feature>
<comment type="similarity">
    <text evidence="1">Belongs to the RdRP family.</text>
</comment>
<evidence type="ECO:0000259" key="3">
    <source>
        <dbReference type="Pfam" id="PF05183"/>
    </source>
</evidence>
<organism evidence="4 5">
    <name type="scientific">Cerrena zonata</name>
    <dbReference type="NCBI Taxonomy" id="2478898"/>
    <lineage>
        <taxon>Eukaryota</taxon>
        <taxon>Fungi</taxon>
        <taxon>Dikarya</taxon>
        <taxon>Basidiomycota</taxon>
        <taxon>Agaricomycotina</taxon>
        <taxon>Agaricomycetes</taxon>
        <taxon>Polyporales</taxon>
        <taxon>Cerrenaceae</taxon>
        <taxon>Cerrena</taxon>
    </lineage>
</organism>
<name>A0AAW0GVA6_9APHY</name>
<feature type="compositionally biased region" description="Polar residues" evidence="2">
    <location>
        <begin position="78"/>
        <end position="99"/>
    </location>
</feature>